<proteinExistence type="predicted"/>
<organism evidence="2 3">
    <name type="scientific">Parvularcula maris</name>
    <dbReference type="NCBI Taxonomy" id="2965077"/>
    <lineage>
        <taxon>Bacteria</taxon>
        <taxon>Pseudomonadati</taxon>
        <taxon>Pseudomonadota</taxon>
        <taxon>Alphaproteobacteria</taxon>
        <taxon>Parvularculales</taxon>
        <taxon>Parvularculaceae</taxon>
        <taxon>Parvularcula</taxon>
    </lineage>
</organism>
<accession>A0A9X2L6T3</accession>
<dbReference type="RefSeq" id="WP_256617906.1">
    <property type="nucleotide sequence ID" value="NZ_JANIBC010000001.1"/>
</dbReference>
<dbReference type="Proteomes" id="UP001142610">
    <property type="component" value="Unassembled WGS sequence"/>
</dbReference>
<dbReference type="AlphaFoldDB" id="A0A9X2L6T3"/>
<evidence type="ECO:0000259" key="1">
    <source>
        <dbReference type="Pfam" id="PF22233"/>
    </source>
</evidence>
<feature type="domain" description="PhyR sigma4" evidence="1">
    <location>
        <begin position="87"/>
        <end position="119"/>
    </location>
</feature>
<dbReference type="SUPFAM" id="SSF88659">
    <property type="entry name" value="Sigma3 and sigma4 domains of RNA polymerase sigma factors"/>
    <property type="match status" value="1"/>
</dbReference>
<keyword evidence="3" id="KW-1185">Reference proteome</keyword>
<name>A0A9X2L6T3_9PROT</name>
<dbReference type="Pfam" id="PF22233">
    <property type="entry name" value="PhyR_sigma-like"/>
    <property type="match status" value="1"/>
</dbReference>
<evidence type="ECO:0000313" key="2">
    <source>
        <dbReference type="EMBL" id="MCQ8184100.1"/>
    </source>
</evidence>
<protein>
    <recommendedName>
        <fullName evidence="1">PhyR sigma4 domain-containing protein</fullName>
    </recommendedName>
</protein>
<evidence type="ECO:0000313" key="3">
    <source>
        <dbReference type="Proteomes" id="UP001142610"/>
    </source>
</evidence>
<dbReference type="EMBL" id="JANIBC010000001">
    <property type="protein sequence ID" value="MCQ8184100.1"/>
    <property type="molecule type" value="Genomic_DNA"/>
</dbReference>
<gene>
    <name evidence="2" type="ORF">NOG11_01745</name>
</gene>
<comment type="caution">
    <text evidence="2">The sequence shown here is derived from an EMBL/GenBank/DDBJ whole genome shotgun (WGS) entry which is preliminary data.</text>
</comment>
<dbReference type="Gene3D" id="1.20.140.160">
    <property type="match status" value="1"/>
</dbReference>
<dbReference type="InterPro" id="IPR013324">
    <property type="entry name" value="RNA_pol_sigma_r3/r4-like"/>
</dbReference>
<dbReference type="InterPro" id="IPR053867">
    <property type="entry name" value="PhyR_sigma4"/>
</dbReference>
<sequence>MLSYPDPSSGQLQARLSRFALCIASSTADAYSAVEEVGPKSDLGNALLVKDAFRRVVSRLDGEDNVQTTGAPPHSLVARYSCLPYHQRVAFALVVIEEFSLEEAAMIMGLGEEDIRQLLLAVRDFLFTSHWSTKCDA</sequence>
<reference evidence="2" key="1">
    <citation type="submission" date="2022-07" db="EMBL/GenBank/DDBJ databases">
        <title>Parvularcula maris sp. nov., an algicidal bacterium isolated from seawater.</title>
        <authorList>
            <person name="Li F."/>
        </authorList>
    </citation>
    <scope>NUCLEOTIDE SEQUENCE</scope>
    <source>
        <strain evidence="2">BGMRC 0090</strain>
    </source>
</reference>